<evidence type="ECO:0008006" key="4">
    <source>
        <dbReference type="Google" id="ProtNLM"/>
    </source>
</evidence>
<comment type="caution">
    <text evidence="2">The sequence shown here is derived from an EMBL/GenBank/DDBJ whole genome shotgun (WGS) entry which is preliminary data.</text>
</comment>
<proteinExistence type="predicted"/>
<keyword evidence="3" id="KW-1185">Reference proteome</keyword>
<dbReference type="EMBL" id="AFBI03000055">
    <property type="protein sequence ID" value="EJW02816.1"/>
    <property type="molecule type" value="Genomic_DNA"/>
</dbReference>
<sequence>MFVYEFYIAFSCNKYIVVNFSFKNIFLVLFLYIVIFLAQFLLEYTYLSKQHENSRYSQKLYFYDICRYLKIFLIFVQKVYKFAKYTSLIMCKMLISVLCFTFNDIFMG</sequence>
<feature type="transmembrane region" description="Helical" evidence="1">
    <location>
        <begin position="86"/>
        <end position="106"/>
    </location>
</feature>
<protein>
    <recommendedName>
        <fullName evidence="4">Transmembrane protein</fullName>
    </recommendedName>
</protein>
<dbReference type="HOGENOM" id="CLU_2196920_0_0_1"/>
<keyword evidence="1" id="KW-1133">Transmembrane helix</keyword>
<dbReference type="Proteomes" id="UP000003163">
    <property type="component" value="Unassembled WGS sequence"/>
</dbReference>
<accession>J9D4S6</accession>
<name>J9D4S6_EDHAE</name>
<keyword evidence="1" id="KW-0812">Transmembrane</keyword>
<dbReference type="InParanoid" id="J9D4S6"/>
<reference evidence="3" key="2">
    <citation type="submission" date="2015-07" db="EMBL/GenBank/DDBJ databases">
        <title>Contrasting host-pathogen interactions and genome evolution in two generalist and specialist microsporidian pathogens of mosquitoes.</title>
        <authorList>
            <consortium name="The Broad Institute Genomics Platform"/>
            <consortium name="The Broad Institute Genome Sequencing Center for Infectious Disease"/>
            <person name="Cuomo C.A."/>
            <person name="Sanscrainte N.D."/>
            <person name="Goldberg J.M."/>
            <person name="Heiman D."/>
            <person name="Young S."/>
            <person name="Zeng Q."/>
            <person name="Becnel J.J."/>
            <person name="Birren B.W."/>
        </authorList>
    </citation>
    <scope>NUCLEOTIDE SEQUENCE [LARGE SCALE GENOMIC DNA]</scope>
    <source>
        <strain evidence="3">USNM 41457</strain>
    </source>
</reference>
<organism evidence="2 3">
    <name type="scientific">Edhazardia aedis (strain USNM 41457)</name>
    <name type="common">Microsporidian parasite</name>
    <dbReference type="NCBI Taxonomy" id="1003232"/>
    <lineage>
        <taxon>Eukaryota</taxon>
        <taxon>Fungi</taxon>
        <taxon>Fungi incertae sedis</taxon>
        <taxon>Microsporidia</taxon>
        <taxon>Edhazardia</taxon>
    </lineage>
</organism>
<reference evidence="2 3" key="1">
    <citation type="submission" date="2011-08" db="EMBL/GenBank/DDBJ databases">
        <authorList>
            <person name="Liu Z.J."/>
            <person name="Shi F.L."/>
            <person name="Lu J.Q."/>
            <person name="Li M."/>
            <person name="Wang Z.L."/>
        </authorList>
    </citation>
    <scope>NUCLEOTIDE SEQUENCE [LARGE SCALE GENOMIC DNA]</scope>
    <source>
        <strain evidence="2 3">USNM 41457</strain>
    </source>
</reference>
<keyword evidence="1" id="KW-0472">Membrane</keyword>
<evidence type="ECO:0000313" key="3">
    <source>
        <dbReference type="Proteomes" id="UP000003163"/>
    </source>
</evidence>
<feature type="transmembrane region" description="Helical" evidence="1">
    <location>
        <begin position="25"/>
        <end position="48"/>
    </location>
</feature>
<evidence type="ECO:0000256" key="1">
    <source>
        <dbReference type="SAM" id="Phobius"/>
    </source>
</evidence>
<gene>
    <name evidence="2" type="ORF">EDEG_02790</name>
</gene>
<evidence type="ECO:0000313" key="2">
    <source>
        <dbReference type="EMBL" id="EJW02816.1"/>
    </source>
</evidence>
<dbReference type="AlphaFoldDB" id="J9D4S6"/>
<dbReference type="VEuPathDB" id="MicrosporidiaDB:EDEG_02790"/>